<organism evidence="2 3">
    <name type="scientific">Globisporangium ultimum (strain ATCC 200006 / CBS 805.95 / DAOM BR144)</name>
    <name type="common">Pythium ultimum</name>
    <dbReference type="NCBI Taxonomy" id="431595"/>
    <lineage>
        <taxon>Eukaryota</taxon>
        <taxon>Sar</taxon>
        <taxon>Stramenopiles</taxon>
        <taxon>Oomycota</taxon>
        <taxon>Peronosporomycetes</taxon>
        <taxon>Pythiales</taxon>
        <taxon>Pythiaceae</taxon>
        <taxon>Globisporangium</taxon>
    </lineage>
</organism>
<feature type="region of interest" description="Disordered" evidence="1">
    <location>
        <begin position="46"/>
        <end position="65"/>
    </location>
</feature>
<reference evidence="3" key="2">
    <citation type="submission" date="2010-04" db="EMBL/GenBank/DDBJ databases">
        <authorList>
            <person name="Buell R."/>
            <person name="Hamilton J."/>
            <person name="Hostetler J."/>
        </authorList>
    </citation>
    <scope>NUCLEOTIDE SEQUENCE [LARGE SCALE GENOMIC DNA]</scope>
    <source>
        <strain evidence="3">DAOM:BR144</strain>
    </source>
</reference>
<accession>K3WNQ2</accession>
<feature type="region of interest" description="Disordered" evidence="1">
    <location>
        <begin position="200"/>
        <end position="221"/>
    </location>
</feature>
<reference evidence="2" key="3">
    <citation type="submission" date="2015-02" db="UniProtKB">
        <authorList>
            <consortium name="EnsemblProtists"/>
        </authorList>
    </citation>
    <scope>IDENTIFICATION</scope>
    <source>
        <strain evidence="2">DAOM BR144</strain>
    </source>
</reference>
<feature type="region of interest" description="Disordered" evidence="1">
    <location>
        <begin position="117"/>
        <end position="163"/>
    </location>
</feature>
<feature type="region of interest" description="Disordered" evidence="1">
    <location>
        <begin position="1"/>
        <end position="20"/>
    </location>
</feature>
<feature type="compositionally biased region" description="Basic and acidic residues" evidence="1">
    <location>
        <begin position="126"/>
        <end position="138"/>
    </location>
</feature>
<feature type="compositionally biased region" description="Polar residues" evidence="1">
    <location>
        <begin position="7"/>
        <end position="16"/>
    </location>
</feature>
<feature type="compositionally biased region" description="Low complexity" evidence="1">
    <location>
        <begin position="91"/>
        <end position="107"/>
    </location>
</feature>
<proteinExistence type="predicted"/>
<dbReference type="eggNOG" id="ENOG502SP85">
    <property type="taxonomic scope" value="Eukaryota"/>
</dbReference>
<dbReference type="HOGENOM" id="CLU_089502_0_0_1"/>
<evidence type="ECO:0000256" key="1">
    <source>
        <dbReference type="SAM" id="MobiDB-lite"/>
    </source>
</evidence>
<dbReference type="Proteomes" id="UP000019132">
    <property type="component" value="Unassembled WGS sequence"/>
</dbReference>
<feature type="region of interest" description="Disordered" evidence="1">
    <location>
        <begin position="91"/>
        <end position="110"/>
    </location>
</feature>
<dbReference type="AlphaFoldDB" id="K3WNQ2"/>
<evidence type="ECO:0000313" key="2">
    <source>
        <dbReference type="EnsemblProtists" id="PYU1_T006594"/>
    </source>
</evidence>
<sequence>MMRISDLLNNNNTAGDNSDEEEVAQIVGAPYDNSFKLRRAISAHAYEPTHEGDDGFSSGAEDTGRLSETTHYASSLLDALSLQSMAKLNSKRSPTALSSSSSSTKSPQTHYLSIENLTNPDDEEGEMKQEHASAKEDASNAQQAQSKKRSTRSLFPEATDSDRRAKQRMIVKRCYYKKINTIKSLREEVQNLEQQFHAAIQARQESSSKNKDDDEENGDASKLSDLYIQSLTVKESLRKENQRLRRLADEYYMKNQGRLRILLDSNKKGITLFTPALEN</sequence>
<reference evidence="3" key="1">
    <citation type="journal article" date="2010" name="Genome Biol.">
        <title>Genome sequence of the necrotrophic plant pathogen Pythium ultimum reveals original pathogenicity mechanisms and effector repertoire.</title>
        <authorList>
            <person name="Levesque C.A."/>
            <person name="Brouwer H."/>
            <person name="Cano L."/>
            <person name="Hamilton J.P."/>
            <person name="Holt C."/>
            <person name="Huitema E."/>
            <person name="Raffaele S."/>
            <person name="Robideau G.P."/>
            <person name="Thines M."/>
            <person name="Win J."/>
            <person name="Zerillo M.M."/>
            <person name="Beakes G.W."/>
            <person name="Boore J.L."/>
            <person name="Busam D."/>
            <person name="Dumas B."/>
            <person name="Ferriera S."/>
            <person name="Fuerstenberg S.I."/>
            <person name="Gachon C.M."/>
            <person name="Gaulin E."/>
            <person name="Govers F."/>
            <person name="Grenville-Briggs L."/>
            <person name="Horner N."/>
            <person name="Hostetler J."/>
            <person name="Jiang R.H."/>
            <person name="Johnson J."/>
            <person name="Krajaejun T."/>
            <person name="Lin H."/>
            <person name="Meijer H.J."/>
            <person name="Moore B."/>
            <person name="Morris P."/>
            <person name="Phuntmart V."/>
            <person name="Puiu D."/>
            <person name="Shetty J."/>
            <person name="Stajich J.E."/>
            <person name="Tripathy S."/>
            <person name="Wawra S."/>
            <person name="van West P."/>
            <person name="Whitty B.R."/>
            <person name="Coutinho P.M."/>
            <person name="Henrissat B."/>
            <person name="Martin F."/>
            <person name="Thomas P.D."/>
            <person name="Tyler B.M."/>
            <person name="De Vries R.P."/>
            <person name="Kamoun S."/>
            <person name="Yandell M."/>
            <person name="Tisserat N."/>
            <person name="Buell C.R."/>
        </authorList>
    </citation>
    <scope>NUCLEOTIDE SEQUENCE</scope>
    <source>
        <strain evidence="3">DAOM:BR144</strain>
    </source>
</reference>
<evidence type="ECO:0000313" key="3">
    <source>
        <dbReference type="Proteomes" id="UP000019132"/>
    </source>
</evidence>
<dbReference type="InParanoid" id="K3WNQ2"/>
<keyword evidence="3" id="KW-1185">Reference proteome</keyword>
<dbReference type="EMBL" id="GL376635">
    <property type="status" value="NOT_ANNOTATED_CDS"/>
    <property type="molecule type" value="Genomic_DNA"/>
</dbReference>
<dbReference type="EnsemblProtists" id="PYU1_T006594">
    <property type="protein sequence ID" value="PYU1_T006594"/>
    <property type="gene ID" value="PYU1_G006582"/>
</dbReference>
<dbReference type="VEuPathDB" id="FungiDB:PYU1_G006582"/>
<protein>
    <submittedName>
        <fullName evidence="2">Uncharacterized protein</fullName>
    </submittedName>
</protein>
<name>K3WNQ2_GLOUD</name>